<evidence type="ECO:0000256" key="4">
    <source>
        <dbReference type="ARBA" id="ARBA00022729"/>
    </source>
</evidence>
<evidence type="ECO:0000313" key="7">
    <source>
        <dbReference type="WBParaSite" id="HCON_00074640-00001"/>
    </source>
</evidence>
<dbReference type="PANTHER" id="PTHR21700">
    <property type="entry name" value="TRANSTHYRETIN-LIKE FAMILY PROTEIN-RELATED"/>
    <property type="match status" value="1"/>
</dbReference>
<dbReference type="Pfam" id="PF01060">
    <property type="entry name" value="TTR-52"/>
    <property type="match status" value="1"/>
</dbReference>
<evidence type="ECO:0000256" key="2">
    <source>
        <dbReference type="ARBA" id="ARBA00010112"/>
    </source>
</evidence>
<proteinExistence type="inferred from homology"/>
<evidence type="ECO:0000313" key="6">
    <source>
        <dbReference type="Proteomes" id="UP000025227"/>
    </source>
</evidence>
<keyword evidence="6" id="KW-1185">Reference proteome</keyword>
<dbReference type="OrthoDB" id="5772578at2759"/>
<comment type="similarity">
    <text evidence="2">Belongs to the nematode transthyretin-like family.</text>
</comment>
<comment type="subcellular location">
    <subcellularLocation>
        <location evidence="1">Secreted</location>
    </subcellularLocation>
</comment>
<keyword evidence="3" id="KW-0964">Secreted</keyword>
<dbReference type="WBParaSite" id="HCON_00074640-00001">
    <property type="protein sequence ID" value="HCON_00074640-00001"/>
    <property type="gene ID" value="HCON_00074640"/>
</dbReference>
<protein>
    <submittedName>
        <fullName evidence="7">Transthyretin-like family protein</fullName>
    </submittedName>
</protein>
<accession>A0A7I4YCK9</accession>
<evidence type="ECO:0000256" key="5">
    <source>
        <dbReference type="SAM" id="SignalP"/>
    </source>
</evidence>
<dbReference type="InterPro" id="IPR001534">
    <property type="entry name" value="Transthyretin-like"/>
</dbReference>
<reference evidence="7" key="1">
    <citation type="submission" date="2020-12" db="UniProtKB">
        <authorList>
            <consortium name="WormBaseParasite"/>
        </authorList>
    </citation>
    <scope>IDENTIFICATION</scope>
    <source>
        <strain evidence="7">MHco3</strain>
    </source>
</reference>
<evidence type="ECO:0000256" key="3">
    <source>
        <dbReference type="ARBA" id="ARBA00022525"/>
    </source>
</evidence>
<dbReference type="Gene3D" id="2.60.40.3330">
    <property type="match status" value="1"/>
</dbReference>
<name>A0A7I4YCK9_HAECO</name>
<dbReference type="InterPro" id="IPR038479">
    <property type="entry name" value="Transthyretin-like_sf"/>
</dbReference>
<dbReference type="AlphaFoldDB" id="A0A7I4YCK9"/>
<dbReference type="OMA" id="IKLYDHD"/>
<feature type="chain" id="PRO_5029845135" evidence="5">
    <location>
        <begin position="23"/>
        <end position="145"/>
    </location>
</feature>
<dbReference type="GO" id="GO:0005576">
    <property type="term" value="C:extracellular region"/>
    <property type="evidence" value="ECO:0007669"/>
    <property type="project" value="UniProtKB-SubCell"/>
</dbReference>
<feature type="signal peptide" evidence="5">
    <location>
        <begin position="1"/>
        <end position="22"/>
    </location>
</feature>
<dbReference type="Proteomes" id="UP000025227">
    <property type="component" value="Unplaced"/>
</dbReference>
<organism evidence="6 7">
    <name type="scientific">Haemonchus contortus</name>
    <name type="common">Barber pole worm</name>
    <dbReference type="NCBI Taxonomy" id="6289"/>
    <lineage>
        <taxon>Eukaryota</taxon>
        <taxon>Metazoa</taxon>
        <taxon>Ecdysozoa</taxon>
        <taxon>Nematoda</taxon>
        <taxon>Chromadorea</taxon>
        <taxon>Rhabditida</taxon>
        <taxon>Rhabditina</taxon>
        <taxon>Rhabditomorpha</taxon>
        <taxon>Strongyloidea</taxon>
        <taxon>Trichostrongylidae</taxon>
        <taxon>Haemonchus</taxon>
    </lineage>
</organism>
<sequence length="145" mass="16109">NRAIKMFLKSFILLSLLNFVQAIGRTQSTAVEGVLMCEDKPARSVLVKLFEHDTITPDELMDSAETDSHGKFKLSGHADEIGTIEPKVNIYHDCDDGIKPCQRKVTVFIPSEYITDAKQPSKTFNLGILQLAGKFAGEERDCLHA</sequence>
<evidence type="ECO:0000256" key="1">
    <source>
        <dbReference type="ARBA" id="ARBA00004613"/>
    </source>
</evidence>
<keyword evidence="4 5" id="KW-0732">Signal</keyword>
<dbReference type="PANTHER" id="PTHR21700:SF28">
    <property type="entry name" value="TRANSTHYRETIN-LIKE FAMILY PROTEIN"/>
    <property type="match status" value="1"/>
</dbReference>
<dbReference type="GO" id="GO:0009986">
    <property type="term" value="C:cell surface"/>
    <property type="evidence" value="ECO:0007669"/>
    <property type="project" value="InterPro"/>
</dbReference>